<reference evidence="8" key="2">
    <citation type="submission" date="2020-01" db="EMBL/GenBank/DDBJ databases">
        <title>Complete genome investigation of Xanthomonas oryzae strains.</title>
        <authorList>
            <person name="Kaur A."/>
            <person name="Bansal K."/>
            <person name="Patil P.B."/>
        </authorList>
    </citation>
    <scope>NUCLEOTIDE SEQUENCE</scope>
    <source>
        <strain evidence="8">IXO792</strain>
    </source>
</reference>
<comment type="similarity">
    <text evidence="2">Belongs to the transposase 11 family.</text>
</comment>
<reference evidence="8" key="1">
    <citation type="submission" date="2015-01" db="EMBL/GenBank/DDBJ databases">
        <authorList>
            <person name="Midha S."/>
            <person name="Anil M.G."/>
            <person name="Mishra D."/>
            <person name="Brahma K."/>
            <person name="Laha G.S."/>
            <person name="Sundaram R.M."/>
            <person name="Sonti R.V."/>
            <person name="Patil P.B."/>
        </authorList>
    </citation>
    <scope>NUCLEOTIDE SEQUENCE</scope>
    <source>
        <strain evidence="8">IXO792</strain>
    </source>
</reference>
<dbReference type="GO" id="GO:0004803">
    <property type="term" value="F:transposase activity"/>
    <property type="evidence" value="ECO:0007669"/>
    <property type="project" value="InterPro"/>
</dbReference>
<dbReference type="AlphaFoldDB" id="A0AAJ5MAX5"/>
<evidence type="ECO:0000313" key="9">
    <source>
        <dbReference type="Proteomes" id="UP000187097"/>
    </source>
</evidence>
<dbReference type="InterPro" id="IPR008490">
    <property type="entry name" value="Transposase_InsH_N"/>
</dbReference>
<feature type="domain" description="Transposase InsH N-terminal" evidence="7">
    <location>
        <begin position="17"/>
        <end position="109"/>
    </location>
</feature>
<dbReference type="PANTHER" id="PTHR35604:SF2">
    <property type="entry name" value="TRANSPOSASE INSH FOR INSERTION SEQUENCE ELEMENT IS5A-RELATED"/>
    <property type="match status" value="1"/>
</dbReference>
<organism evidence="8 9">
    <name type="scientific">Xanthomonas oryzae pv. oryzae</name>
    <dbReference type="NCBI Taxonomy" id="64187"/>
    <lineage>
        <taxon>Bacteria</taxon>
        <taxon>Pseudomonadati</taxon>
        <taxon>Pseudomonadota</taxon>
        <taxon>Gammaproteobacteria</taxon>
        <taxon>Lysobacterales</taxon>
        <taxon>Lysobacteraceae</taxon>
        <taxon>Xanthomonas</taxon>
    </lineage>
</organism>
<dbReference type="Pfam" id="PF05598">
    <property type="entry name" value="DUF772"/>
    <property type="match status" value="1"/>
</dbReference>
<sequence length="310" mass="34930">MQLTFGDAEGLGKRKQTRREIFLAEMERIVPWKRLLALIEPHYPVSGRPGRQPYALATMLRIHLLQQWYALSDPAMEEALHEIPTLRRFAQLGGLDNVPDETTILNFRRLLETHGIAARMLEAVNAHLSRKGQSLRSGTIVDATLIAAPSSTKNADRARDPEMHQTKKGNQWYFGMKAHIGVDEFSGLVHHVHCTAANVADVTVTHALLHGKEDSVFGDSGYTGAEKRDELQSCEAAFFIAAKRSTIQAIGNKRARAWAERWEHFKASVRAKVEHPFRVIKRQFGYTKVRYRGLAKNTAQVQTLFALSNL</sequence>
<protein>
    <submittedName>
        <fullName evidence="8">IS5-like element ISXo1 family transposase</fullName>
    </submittedName>
</protein>
<evidence type="ECO:0000256" key="5">
    <source>
        <dbReference type="ARBA" id="ARBA00023172"/>
    </source>
</evidence>
<keyword evidence="5" id="KW-0233">DNA recombination</keyword>
<dbReference type="Proteomes" id="UP000187097">
    <property type="component" value="Chromosome"/>
</dbReference>
<keyword evidence="3" id="KW-0815">Transposition</keyword>
<dbReference type="PANTHER" id="PTHR35604">
    <property type="entry name" value="TRANSPOSASE INSH FOR INSERTION SEQUENCE ELEMENT IS5A-RELATED"/>
    <property type="match status" value="1"/>
</dbReference>
<dbReference type="InterPro" id="IPR002559">
    <property type="entry name" value="Transposase_11"/>
</dbReference>
<evidence type="ECO:0000259" key="6">
    <source>
        <dbReference type="Pfam" id="PF01609"/>
    </source>
</evidence>
<accession>A0AAJ5MAX5</accession>
<evidence type="ECO:0000256" key="3">
    <source>
        <dbReference type="ARBA" id="ARBA00022578"/>
    </source>
</evidence>
<dbReference type="Pfam" id="PF01609">
    <property type="entry name" value="DDE_Tnp_1"/>
    <property type="match status" value="1"/>
</dbReference>
<evidence type="ECO:0000256" key="1">
    <source>
        <dbReference type="ARBA" id="ARBA00003544"/>
    </source>
</evidence>
<dbReference type="GO" id="GO:0006313">
    <property type="term" value="P:DNA transposition"/>
    <property type="evidence" value="ECO:0007669"/>
    <property type="project" value="InterPro"/>
</dbReference>
<feature type="domain" description="Transposase IS4-like" evidence="6">
    <location>
        <begin position="135"/>
        <end position="310"/>
    </location>
</feature>
<dbReference type="NCBIfam" id="NF033581">
    <property type="entry name" value="transpos_IS5_4"/>
    <property type="match status" value="1"/>
</dbReference>
<evidence type="ECO:0000259" key="7">
    <source>
        <dbReference type="Pfam" id="PF05598"/>
    </source>
</evidence>
<keyword evidence="4" id="KW-0238">DNA-binding</keyword>
<dbReference type="RefSeq" id="WP_117328793.1">
    <property type="nucleotide sequence ID" value="NZ_CP019515.1"/>
</dbReference>
<proteinExistence type="inferred from homology"/>
<evidence type="ECO:0000313" key="8">
    <source>
        <dbReference type="EMBL" id="UXW01132.1"/>
    </source>
</evidence>
<dbReference type="GO" id="GO:0003677">
    <property type="term" value="F:DNA binding"/>
    <property type="evidence" value="ECO:0007669"/>
    <property type="project" value="UniProtKB-KW"/>
</dbReference>
<dbReference type="InterPro" id="IPR047959">
    <property type="entry name" value="Transpos_IS5"/>
</dbReference>
<dbReference type="EMBL" id="CP047493">
    <property type="protein sequence ID" value="UXW01132.1"/>
    <property type="molecule type" value="Genomic_DNA"/>
</dbReference>
<gene>
    <name evidence="8" type="ORF">IXO792_08555</name>
</gene>
<comment type="function">
    <text evidence="1">Involved in the transposition of the insertion sequence IS5.</text>
</comment>
<name>A0AAJ5MAX5_XANOO</name>
<evidence type="ECO:0000256" key="2">
    <source>
        <dbReference type="ARBA" id="ARBA00010075"/>
    </source>
</evidence>
<evidence type="ECO:0000256" key="4">
    <source>
        <dbReference type="ARBA" id="ARBA00023125"/>
    </source>
</evidence>